<feature type="disulfide bond" description="Redox-active" evidence="4">
    <location>
        <begin position="31"/>
        <end position="34"/>
    </location>
</feature>
<dbReference type="InterPro" id="IPR036249">
    <property type="entry name" value="Thioredoxin-like_sf"/>
</dbReference>
<dbReference type="OrthoDB" id="2121326at2759"/>
<dbReference type="OMA" id="KQLWRQS"/>
<dbReference type="CDD" id="cd02947">
    <property type="entry name" value="TRX_family"/>
    <property type="match status" value="1"/>
</dbReference>
<dbReference type="HOGENOM" id="CLU_090389_14_0_1"/>
<dbReference type="PROSITE" id="PS51352">
    <property type="entry name" value="THIOREDOXIN_2"/>
    <property type="match status" value="1"/>
</dbReference>
<feature type="site" description="Contributes to redox potential value" evidence="3">
    <location>
        <position position="32"/>
    </location>
</feature>
<gene>
    <name evidence="6" type="ORF">BN946_scf184615.g8</name>
</gene>
<dbReference type="SUPFAM" id="SSF52833">
    <property type="entry name" value="Thioredoxin-like"/>
    <property type="match status" value="1"/>
</dbReference>
<protein>
    <recommendedName>
        <fullName evidence="2">Thioredoxin</fullName>
    </recommendedName>
</protein>
<dbReference type="PRINTS" id="PR00421">
    <property type="entry name" value="THIOREDOXIN"/>
</dbReference>
<evidence type="ECO:0000313" key="6">
    <source>
        <dbReference type="EMBL" id="CDO76482.1"/>
    </source>
</evidence>
<comment type="similarity">
    <text evidence="2">Belongs to the thioredoxin family.</text>
</comment>
<organism evidence="6 7">
    <name type="scientific">Pycnoporus cinnabarinus</name>
    <name type="common">Cinnabar-red polypore</name>
    <name type="synonym">Trametes cinnabarina</name>
    <dbReference type="NCBI Taxonomy" id="5643"/>
    <lineage>
        <taxon>Eukaryota</taxon>
        <taxon>Fungi</taxon>
        <taxon>Dikarya</taxon>
        <taxon>Basidiomycota</taxon>
        <taxon>Agaricomycotina</taxon>
        <taxon>Agaricomycetes</taxon>
        <taxon>Polyporales</taxon>
        <taxon>Polyporaceae</taxon>
        <taxon>Trametes</taxon>
    </lineage>
</organism>
<dbReference type="STRING" id="5643.A0A060SPK6"/>
<dbReference type="PIRSF" id="PIRSF000077">
    <property type="entry name" value="Thioredoxin"/>
    <property type="match status" value="1"/>
</dbReference>
<feature type="site" description="Contributes to redox potential value" evidence="3">
    <location>
        <position position="33"/>
    </location>
</feature>
<keyword evidence="7" id="KW-1185">Reference proteome</keyword>
<evidence type="ECO:0000313" key="7">
    <source>
        <dbReference type="Proteomes" id="UP000029665"/>
    </source>
</evidence>
<comment type="caution">
    <text evidence="6">The sequence shown here is derived from an EMBL/GenBank/DDBJ whole genome shotgun (WGS) entry which is preliminary data.</text>
</comment>
<reference evidence="6" key="1">
    <citation type="submission" date="2014-01" db="EMBL/GenBank/DDBJ databases">
        <title>The genome of the white-rot fungus Pycnoporus cinnabarinus: a basidiomycete model with a versatile arsenal for lignocellulosic biomass breakdown.</title>
        <authorList>
            <person name="Levasseur A."/>
            <person name="Lomascolo A."/>
            <person name="Ruiz-Duenas F.J."/>
            <person name="Uzan E."/>
            <person name="Piumi F."/>
            <person name="Kues U."/>
            <person name="Ram A.F.J."/>
            <person name="Murat C."/>
            <person name="Haon M."/>
            <person name="Benoit I."/>
            <person name="Arfi Y."/>
            <person name="Chevret D."/>
            <person name="Drula E."/>
            <person name="Kwon M.J."/>
            <person name="Gouret P."/>
            <person name="Lesage-Meessen L."/>
            <person name="Lombard V."/>
            <person name="Mariette J."/>
            <person name="Noirot C."/>
            <person name="Park J."/>
            <person name="Patyshakuliyeva A."/>
            <person name="Wieneger R.A.B."/>
            <person name="Wosten H.A.B."/>
            <person name="Martin F."/>
            <person name="Coutinho P.M."/>
            <person name="de Vries R."/>
            <person name="Martinez A.T."/>
            <person name="Klopp C."/>
            <person name="Pontarotti P."/>
            <person name="Henrissat B."/>
            <person name="Record E."/>
        </authorList>
    </citation>
    <scope>NUCLEOTIDE SEQUENCE [LARGE SCALE GENOMIC DNA]</scope>
    <source>
        <strain evidence="6">BRFM137</strain>
    </source>
</reference>
<dbReference type="Pfam" id="PF00085">
    <property type="entry name" value="Thioredoxin"/>
    <property type="match status" value="1"/>
</dbReference>
<dbReference type="AlphaFoldDB" id="A0A060SPK6"/>
<sequence>MTVKVIKTIDEFREAINTDTPAVFDFWATWCGPCKVISPVFQQLSEKFPNINFYKVDVDEAQDIAQEVGVRAVSVFILPIGDALSGRLTIVGFYQMPTFMAFKNGNKIKDLVGANAPALQNLIASLA</sequence>
<dbReference type="GO" id="GO:0015035">
    <property type="term" value="F:protein-disulfide reductase activity"/>
    <property type="evidence" value="ECO:0007669"/>
    <property type="project" value="InterPro"/>
</dbReference>
<evidence type="ECO:0000256" key="1">
    <source>
        <dbReference type="ARBA" id="ARBA00023157"/>
    </source>
</evidence>
<evidence type="ECO:0000256" key="2">
    <source>
        <dbReference type="PIRNR" id="PIRNR000077"/>
    </source>
</evidence>
<proteinExistence type="inferred from homology"/>
<dbReference type="InterPro" id="IPR005746">
    <property type="entry name" value="Thioredoxin"/>
</dbReference>
<evidence type="ECO:0000256" key="4">
    <source>
        <dbReference type="PIRSR" id="PIRSR000077-4"/>
    </source>
</evidence>
<keyword evidence="1 4" id="KW-1015">Disulfide bond</keyword>
<evidence type="ECO:0000259" key="5">
    <source>
        <dbReference type="PROSITE" id="PS51352"/>
    </source>
</evidence>
<dbReference type="Gene3D" id="3.40.30.10">
    <property type="entry name" value="Glutaredoxin"/>
    <property type="match status" value="1"/>
</dbReference>
<dbReference type="EMBL" id="CCBP010000379">
    <property type="protein sequence ID" value="CDO76482.1"/>
    <property type="molecule type" value="Genomic_DNA"/>
</dbReference>
<feature type="site" description="Deprotonates C-terminal active site Cys" evidence="3">
    <location>
        <position position="25"/>
    </location>
</feature>
<feature type="active site" description="Nucleophile" evidence="3">
    <location>
        <position position="31"/>
    </location>
</feature>
<dbReference type="Proteomes" id="UP000029665">
    <property type="component" value="Unassembled WGS sequence"/>
</dbReference>
<keyword evidence="4" id="KW-0676">Redox-active center</keyword>
<dbReference type="InterPro" id="IPR013766">
    <property type="entry name" value="Thioredoxin_domain"/>
</dbReference>
<evidence type="ECO:0000256" key="3">
    <source>
        <dbReference type="PIRSR" id="PIRSR000077-1"/>
    </source>
</evidence>
<name>A0A060SPK6_PYCCI</name>
<accession>A0A060SPK6</accession>
<feature type="active site" description="Nucleophile" evidence="3">
    <location>
        <position position="34"/>
    </location>
</feature>
<feature type="domain" description="Thioredoxin" evidence="5">
    <location>
        <begin position="1"/>
        <end position="127"/>
    </location>
</feature>
<dbReference type="PANTHER" id="PTHR46115">
    <property type="entry name" value="THIOREDOXIN-LIKE PROTEIN 1"/>
    <property type="match status" value="1"/>
</dbReference>